<dbReference type="Proteomes" id="UP000077315">
    <property type="component" value="Unassembled WGS sequence"/>
</dbReference>
<feature type="region of interest" description="Disordered" evidence="1">
    <location>
        <begin position="371"/>
        <end position="435"/>
    </location>
</feature>
<evidence type="ECO:0000313" key="3">
    <source>
        <dbReference type="Proteomes" id="UP000077315"/>
    </source>
</evidence>
<dbReference type="GeneID" id="29001430"/>
<dbReference type="EMBL" id="KV440976">
    <property type="protein sequence ID" value="OAD76048.1"/>
    <property type="molecule type" value="Genomic_DNA"/>
</dbReference>
<feature type="compositionally biased region" description="Basic and acidic residues" evidence="1">
    <location>
        <begin position="371"/>
        <end position="386"/>
    </location>
</feature>
<organism evidence="2 3">
    <name type="scientific">Phycomyces blakesleeanus (strain ATCC 8743b / DSM 1359 / FGSC 10004 / NBRC 33097 / NRRL 1555)</name>
    <dbReference type="NCBI Taxonomy" id="763407"/>
    <lineage>
        <taxon>Eukaryota</taxon>
        <taxon>Fungi</taxon>
        <taxon>Fungi incertae sedis</taxon>
        <taxon>Mucoromycota</taxon>
        <taxon>Mucoromycotina</taxon>
        <taxon>Mucoromycetes</taxon>
        <taxon>Mucorales</taxon>
        <taxon>Phycomycetaceae</taxon>
        <taxon>Phycomyces</taxon>
    </lineage>
</organism>
<dbReference type="OrthoDB" id="2135488at2759"/>
<dbReference type="VEuPathDB" id="FungiDB:PHYBLDRAFT_59582"/>
<evidence type="ECO:0000256" key="1">
    <source>
        <dbReference type="SAM" id="MobiDB-lite"/>
    </source>
</evidence>
<keyword evidence="3" id="KW-1185">Reference proteome</keyword>
<feature type="compositionally biased region" description="Polar residues" evidence="1">
    <location>
        <begin position="318"/>
        <end position="336"/>
    </location>
</feature>
<proteinExistence type="predicted"/>
<dbReference type="RefSeq" id="XP_018294088.1">
    <property type="nucleotide sequence ID" value="XM_018440524.1"/>
</dbReference>
<sequence length="435" mass="48823">MEKTSPTDTLAYLTEEFAQPGWHAETVARELSIDLLTTFCQQYSEYDKPTKLGILLSLVHIPKANMMSFQHGIKKSCECIMGLEWRRNNEDKVVAVNGYVDILSLGQEDKDEWIRLTSMMLQSYVSTQQFKLSNIKWPSSTLSLLKTVGKTIESTGFGFHPTELALLQPSARTTRAHVSESYQSMKPTTKQHFVLDTSSPSIVSSIQRMQRFEKLIRNEDQMKRAAGLGNDSVQRKKSLVPPTPPHPAQRVPVVGRRPEPAAAAALATGPNRPHQPARPHPRPAMGGASSALFISRRSSVPAKPNTGNTLYAPKKPTAGQNAQENSTPRGLQRTQRTQLINFDTATDLMESNSKAVDQAQQEAKLEIQRKKERALEQRRMASERERLGRKRVCKSPEEETPKRTRTSNHPSPTEPAQEEPCRFKGTERRLDSTVF</sequence>
<evidence type="ECO:0000313" key="2">
    <source>
        <dbReference type="EMBL" id="OAD76048.1"/>
    </source>
</evidence>
<feature type="compositionally biased region" description="Basic and acidic residues" evidence="1">
    <location>
        <begin position="419"/>
        <end position="435"/>
    </location>
</feature>
<feature type="region of interest" description="Disordered" evidence="1">
    <location>
        <begin position="225"/>
        <end position="336"/>
    </location>
</feature>
<accession>A0A167NJ31</accession>
<feature type="compositionally biased region" description="Low complexity" evidence="1">
    <location>
        <begin position="250"/>
        <end position="274"/>
    </location>
</feature>
<name>A0A167NJ31_PHYB8</name>
<protein>
    <submittedName>
        <fullName evidence="2">Uncharacterized protein</fullName>
    </submittedName>
</protein>
<dbReference type="InParanoid" id="A0A167NJ31"/>
<reference evidence="3" key="1">
    <citation type="submission" date="2015-06" db="EMBL/GenBank/DDBJ databases">
        <title>Expansion of signal transduction pathways in fungi by whole-genome duplication.</title>
        <authorList>
            <consortium name="DOE Joint Genome Institute"/>
            <person name="Corrochano L.M."/>
            <person name="Kuo A."/>
            <person name="Marcet-Houben M."/>
            <person name="Polaino S."/>
            <person name="Salamov A."/>
            <person name="Villalobos J.M."/>
            <person name="Alvarez M.I."/>
            <person name="Avalos J."/>
            <person name="Benito E.P."/>
            <person name="Benoit I."/>
            <person name="Burger G."/>
            <person name="Camino L.P."/>
            <person name="Canovas D."/>
            <person name="Cerda-Olmedo E."/>
            <person name="Cheng J.-F."/>
            <person name="Dominguez A."/>
            <person name="Elias M."/>
            <person name="Eslava A.P."/>
            <person name="Glaser F."/>
            <person name="Grimwood J."/>
            <person name="Gutierrez G."/>
            <person name="Heitman J."/>
            <person name="Henrissat B."/>
            <person name="Iturriaga E.A."/>
            <person name="Lang B.F."/>
            <person name="Lavin J.L."/>
            <person name="Lee S."/>
            <person name="Li W."/>
            <person name="Lindquist E."/>
            <person name="Lopez-Garcia S."/>
            <person name="Luque E.M."/>
            <person name="Marcos A.T."/>
            <person name="Martin J."/>
            <person name="McCluskey K."/>
            <person name="Medina H.R."/>
            <person name="Miralles-Duran A."/>
            <person name="Miyazaki A."/>
            <person name="Munoz-Torres E."/>
            <person name="Oguiza J.A."/>
            <person name="Ohm R."/>
            <person name="Olmedo M."/>
            <person name="Orejas M."/>
            <person name="Ortiz-Castellanos L."/>
            <person name="Pisabarro A.G."/>
            <person name="Rodriguez-Romero J."/>
            <person name="Ruiz-Herrera J."/>
            <person name="Ruiz-Vazquez R."/>
            <person name="Sanz C."/>
            <person name="Schackwitz W."/>
            <person name="Schmutz J."/>
            <person name="Shahriari M."/>
            <person name="Shelest E."/>
            <person name="Silva-Franco F."/>
            <person name="Soanes D."/>
            <person name="Syed K."/>
            <person name="Tagua V.G."/>
            <person name="Talbot N.J."/>
            <person name="Thon M."/>
            <person name="De vries R.P."/>
            <person name="Wiebenga A."/>
            <person name="Yadav J.S."/>
            <person name="Braun E.L."/>
            <person name="Baker S."/>
            <person name="Garre V."/>
            <person name="Horwitz B."/>
            <person name="Torres-Martinez S."/>
            <person name="Idnurm A."/>
            <person name="Herrera-Estrella A."/>
            <person name="Gabaldon T."/>
            <person name="Grigoriev I.V."/>
        </authorList>
    </citation>
    <scope>NUCLEOTIDE SEQUENCE [LARGE SCALE GENOMIC DNA]</scope>
    <source>
        <strain evidence="3">NRRL 1555(-)</strain>
    </source>
</reference>
<gene>
    <name evidence="2" type="ORF">PHYBLDRAFT_59582</name>
</gene>
<dbReference type="STRING" id="763407.A0A167NJ31"/>
<dbReference type="AlphaFoldDB" id="A0A167NJ31"/>